<reference evidence="1 2" key="1">
    <citation type="submission" date="2019-03" db="EMBL/GenBank/DDBJ databases">
        <title>Genomic Encyclopedia of Type Strains, Phase IV (KMG-IV): sequencing the most valuable type-strain genomes for metagenomic binning, comparative biology and taxonomic classification.</title>
        <authorList>
            <person name="Goeker M."/>
        </authorList>
    </citation>
    <scope>NUCLEOTIDE SEQUENCE [LARGE SCALE GENOMIC DNA]</scope>
    <source>
        <strain evidence="1 2">DSM 45934</strain>
    </source>
</reference>
<organism evidence="1 2">
    <name type="scientific">Actinocrispum wychmicini</name>
    <dbReference type="NCBI Taxonomy" id="1213861"/>
    <lineage>
        <taxon>Bacteria</taxon>
        <taxon>Bacillati</taxon>
        <taxon>Actinomycetota</taxon>
        <taxon>Actinomycetes</taxon>
        <taxon>Pseudonocardiales</taxon>
        <taxon>Pseudonocardiaceae</taxon>
        <taxon>Actinocrispum</taxon>
    </lineage>
</organism>
<name>A0A4R2KD39_9PSEU</name>
<gene>
    <name evidence="1" type="ORF">EV192_101197</name>
</gene>
<dbReference type="AlphaFoldDB" id="A0A4R2KD39"/>
<proteinExistence type="predicted"/>
<protein>
    <submittedName>
        <fullName evidence="1">Uncharacterized protein</fullName>
    </submittedName>
</protein>
<keyword evidence="2" id="KW-1185">Reference proteome</keyword>
<evidence type="ECO:0000313" key="2">
    <source>
        <dbReference type="Proteomes" id="UP000295680"/>
    </source>
</evidence>
<evidence type="ECO:0000313" key="1">
    <source>
        <dbReference type="EMBL" id="TCO64425.1"/>
    </source>
</evidence>
<accession>A0A4R2KD39</accession>
<dbReference type="EMBL" id="SLWS01000001">
    <property type="protein sequence ID" value="TCO64425.1"/>
    <property type="molecule type" value="Genomic_DNA"/>
</dbReference>
<dbReference type="RefSeq" id="WP_165960159.1">
    <property type="nucleotide sequence ID" value="NZ_SLWS01000001.1"/>
</dbReference>
<dbReference type="Proteomes" id="UP000295680">
    <property type="component" value="Unassembled WGS sequence"/>
</dbReference>
<comment type="caution">
    <text evidence="1">The sequence shown here is derived from an EMBL/GenBank/DDBJ whole genome shotgun (WGS) entry which is preliminary data.</text>
</comment>
<sequence>MAGTEILEAARNERVTAALNTMLTHESPARSVDLVDILSGRDDEAVTFTSAWETEE</sequence>